<evidence type="ECO:0000259" key="7">
    <source>
        <dbReference type="PROSITE" id="PS51194"/>
    </source>
</evidence>
<dbReference type="GO" id="GO:0055087">
    <property type="term" value="C:Ski complex"/>
    <property type="evidence" value="ECO:0007669"/>
    <property type="project" value="TreeGrafter"/>
</dbReference>
<dbReference type="PROSITE" id="PS51194">
    <property type="entry name" value="HELICASE_CTER"/>
    <property type="match status" value="1"/>
</dbReference>
<dbReference type="GO" id="GO:0016787">
    <property type="term" value="F:hydrolase activity"/>
    <property type="evidence" value="ECO:0007669"/>
    <property type="project" value="UniProtKB-KW"/>
</dbReference>
<keyword evidence="2" id="KW-0378">Hydrolase</keyword>
<accession>A0A0W8FMB5</accession>
<dbReference type="GO" id="GO:0004386">
    <property type="term" value="F:helicase activity"/>
    <property type="evidence" value="ECO:0007669"/>
    <property type="project" value="UniProtKB-KW"/>
</dbReference>
<keyword evidence="1" id="KW-0547">Nucleotide-binding</keyword>
<dbReference type="PANTHER" id="PTHR12131:SF1">
    <property type="entry name" value="ATP-DEPENDENT RNA HELICASE SUPV3L1, MITOCHONDRIAL-RELATED"/>
    <property type="match status" value="1"/>
</dbReference>
<protein>
    <submittedName>
        <fullName evidence="8">Atp-dependent rna helicase dob1</fullName>
    </submittedName>
</protein>
<feature type="region of interest" description="Disordered" evidence="5">
    <location>
        <begin position="1"/>
        <end position="28"/>
    </location>
</feature>
<name>A0A0W8FMB5_9ZZZZ</name>
<keyword evidence="3 8" id="KW-0347">Helicase</keyword>
<keyword evidence="4" id="KW-0067">ATP-binding</keyword>
<dbReference type="InterPro" id="IPR014001">
    <property type="entry name" value="Helicase_ATP-bd"/>
</dbReference>
<reference evidence="8" key="1">
    <citation type="journal article" date="2015" name="Proc. Natl. Acad. Sci. U.S.A.">
        <title>Networks of energetic and metabolic interactions define dynamics in microbial communities.</title>
        <authorList>
            <person name="Embree M."/>
            <person name="Liu J.K."/>
            <person name="Al-Bassam M.M."/>
            <person name="Zengler K."/>
        </authorList>
    </citation>
    <scope>NUCLEOTIDE SEQUENCE</scope>
</reference>
<dbReference type="PROSITE" id="PS51192">
    <property type="entry name" value="HELICASE_ATP_BIND_1"/>
    <property type="match status" value="1"/>
</dbReference>
<feature type="compositionally biased region" description="Basic and acidic residues" evidence="5">
    <location>
        <begin position="16"/>
        <end position="28"/>
    </location>
</feature>
<dbReference type="InterPro" id="IPR027417">
    <property type="entry name" value="P-loop_NTPase"/>
</dbReference>
<evidence type="ECO:0000256" key="5">
    <source>
        <dbReference type="SAM" id="MobiDB-lite"/>
    </source>
</evidence>
<dbReference type="InterPro" id="IPR011545">
    <property type="entry name" value="DEAD/DEAH_box_helicase_dom"/>
</dbReference>
<dbReference type="GO" id="GO:0003676">
    <property type="term" value="F:nucleic acid binding"/>
    <property type="evidence" value="ECO:0007669"/>
    <property type="project" value="InterPro"/>
</dbReference>
<evidence type="ECO:0000313" key="8">
    <source>
        <dbReference type="EMBL" id="KUG22012.1"/>
    </source>
</evidence>
<dbReference type="SUPFAM" id="SSF52540">
    <property type="entry name" value="P-loop containing nucleoside triphosphate hydrolases"/>
    <property type="match status" value="1"/>
</dbReference>
<dbReference type="Pfam" id="PF00270">
    <property type="entry name" value="DEAD"/>
    <property type="match status" value="1"/>
</dbReference>
<evidence type="ECO:0000256" key="3">
    <source>
        <dbReference type="ARBA" id="ARBA00022806"/>
    </source>
</evidence>
<dbReference type="Gene3D" id="3.40.50.300">
    <property type="entry name" value="P-loop containing nucleotide triphosphate hydrolases"/>
    <property type="match status" value="2"/>
</dbReference>
<feature type="domain" description="Helicase ATP-binding" evidence="6">
    <location>
        <begin position="62"/>
        <end position="222"/>
    </location>
</feature>
<evidence type="ECO:0000259" key="6">
    <source>
        <dbReference type="PROSITE" id="PS51192"/>
    </source>
</evidence>
<evidence type="ECO:0000256" key="2">
    <source>
        <dbReference type="ARBA" id="ARBA00022801"/>
    </source>
</evidence>
<proteinExistence type="predicted"/>
<dbReference type="Pfam" id="PF00271">
    <property type="entry name" value="Helicase_C"/>
    <property type="match status" value="1"/>
</dbReference>
<evidence type="ECO:0000256" key="4">
    <source>
        <dbReference type="ARBA" id="ARBA00022840"/>
    </source>
</evidence>
<dbReference type="AlphaFoldDB" id="A0A0W8FMB5"/>
<dbReference type="Pfam" id="PF08148">
    <property type="entry name" value="DSHCT"/>
    <property type="match status" value="1"/>
</dbReference>
<comment type="caution">
    <text evidence="8">The sequence shown here is derived from an EMBL/GenBank/DDBJ whole genome shotgun (WGS) entry which is preliminary data.</text>
</comment>
<dbReference type="EMBL" id="LNQE01000996">
    <property type="protein sequence ID" value="KUG22012.1"/>
    <property type="molecule type" value="Genomic_DNA"/>
</dbReference>
<dbReference type="SMART" id="SM00487">
    <property type="entry name" value="DEXDc"/>
    <property type="match status" value="1"/>
</dbReference>
<dbReference type="SMART" id="SM01142">
    <property type="entry name" value="DSHCT"/>
    <property type="match status" value="1"/>
</dbReference>
<dbReference type="GO" id="GO:0005524">
    <property type="term" value="F:ATP binding"/>
    <property type="evidence" value="ECO:0007669"/>
    <property type="project" value="UniProtKB-KW"/>
</dbReference>
<dbReference type="SMART" id="SM00490">
    <property type="entry name" value="HELICc"/>
    <property type="match status" value="1"/>
</dbReference>
<organism evidence="8">
    <name type="scientific">hydrocarbon metagenome</name>
    <dbReference type="NCBI Taxonomy" id="938273"/>
    <lineage>
        <taxon>unclassified sequences</taxon>
        <taxon>metagenomes</taxon>
        <taxon>ecological metagenomes</taxon>
    </lineage>
</organism>
<dbReference type="InterPro" id="IPR012961">
    <property type="entry name" value="Ski2/MTR4_C"/>
</dbReference>
<dbReference type="InterPro" id="IPR001650">
    <property type="entry name" value="Helicase_C-like"/>
</dbReference>
<dbReference type="InterPro" id="IPR050699">
    <property type="entry name" value="RNA-DNA_Helicase"/>
</dbReference>
<sequence>MQEKIEKRKKSFHFRRSSEGRKSKRKESYYKPEIASSLKNILAKIGKPHPATFVPDDFQVKALEAIKKTDCLVIAPTGSGKTWIAREAILSVMEQGGRAWYASPLKALSNSKWVEFGLHFDPENVGIITGDTKENTEAPIIVGTTEILRNQLYDAMHQGLDLKCDLVILDEAHFLGDADRGVVWEEIMIYLPARINLLLLSATIGNGEEIARWLKTIRKKKCVVIREEKRPVPLYPLFLHPSGCLHPFLEGKKVSPTVADILRRTNDKKLRGGPVPDYIGIIRILERFNLLPAIFFLKSRAECDAALTARGTLSSPENSVGFSDSLYELLDRFPSLANHRQLKALRSWGVASHHGGQLPAWKMLVEEMMNRGHLRVIFATSTIAAGVNFPARTIVLLNSDLFNGNDFNPLSATEFRQMTGRAGRRGQDNIGFMLAVSGRFMDLNHIRHLLFQKPEDIFSRLKNDFAMVLNLLLSQTPEDIRKIFERSFAAYQQNLRHHGADFAAAKSLWKDFSRHFKFLQQEGFVDAAGALTEDGHWASKLRLDYPLLVAQCLRENAFPEENEKLLAAVIAFFAYDRDDDMKLTIKDLPPKLTLSFKKVALAVRPLIHRLEDAGFPVVKLHTSAGAAVYYWAQGHSWESVIKATGIAEGDMATLILRTADNLRQIASLKYTYPEIAECAYRAREAILREPVLFL</sequence>
<dbReference type="PANTHER" id="PTHR12131">
    <property type="entry name" value="ATP-DEPENDENT RNA AND DNA HELICASE"/>
    <property type="match status" value="1"/>
</dbReference>
<dbReference type="GO" id="GO:0070478">
    <property type="term" value="P:nuclear-transcribed mRNA catabolic process, 3'-5' exonucleolytic nonsense-mediated decay"/>
    <property type="evidence" value="ECO:0007669"/>
    <property type="project" value="TreeGrafter"/>
</dbReference>
<gene>
    <name evidence="8" type="ORF">ASZ90_008213</name>
</gene>
<evidence type="ECO:0000256" key="1">
    <source>
        <dbReference type="ARBA" id="ARBA00022741"/>
    </source>
</evidence>
<dbReference type="Gene3D" id="1.10.3380.30">
    <property type="match status" value="1"/>
</dbReference>
<feature type="domain" description="Helicase C-terminal" evidence="7">
    <location>
        <begin position="283"/>
        <end position="484"/>
    </location>
</feature>